<gene>
    <name evidence="1" type="ORF">HPE63_05770</name>
</gene>
<dbReference type="InterPro" id="IPR029024">
    <property type="entry name" value="TerB-like"/>
</dbReference>
<evidence type="ECO:0000313" key="1">
    <source>
        <dbReference type="EMBL" id="MBD0850171.1"/>
    </source>
</evidence>
<accession>A0ABR7VB95</accession>
<comment type="caution">
    <text evidence="1">The sequence shown here is derived from an EMBL/GenBank/DDBJ whole genome shotgun (WGS) entry which is preliminary data.</text>
</comment>
<dbReference type="SUPFAM" id="SSF158682">
    <property type="entry name" value="TerB-like"/>
    <property type="match status" value="1"/>
</dbReference>
<dbReference type="Gene3D" id="1.10.3680.10">
    <property type="entry name" value="TerB-like"/>
    <property type="match status" value="1"/>
</dbReference>
<proteinExistence type="predicted"/>
<name>A0ABR7VB95_9FLAO</name>
<organism evidence="1 2">
    <name type="scientific">Maribacter arenosus</name>
    <dbReference type="NCBI Taxonomy" id="1854708"/>
    <lineage>
        <taxon>Bacteria</taxon>
        <taxon>Pseudomonadati</taxon>
        <taxon>Bacteroidota</taxon>
        <taxon>Flavobacteriia</taxon>
        <taxon>Flavobacteriales</taxon>
        <taxon>Flavobacteriaceae</taxon>
        <taxon>Maribacter</taxon>
    </lineage>
</organism>
<reference evidence="1 2" key="1">
    <citation type="submission" date="2020-05" db="EMBL/GenBank/DDBJ databases">
        <title>The draft genome sequence of Maribacter arenosus CAU 1321.</title>
        <authorList>
            <person name="Mu L."/>
        </authorList>
    </citation>
    <scope>NUCLEOTIDE SEQUENCE [LARGE SCALE GENOMIC DNA]</scope>
    <source>
        <strain evidence="1 2">CAU 1321</strain>
    </source>
</reference>
<dbReference type="Proteomes" id="UP000598350">
    <property type="component" value="Unassembled WGS sequence"/>
</dbReference>
<dbReference type="RefSeq" id="WP_188313311.1">
    <property type="nucleotide sequence ID" value="NZ_JABTCG010000002.1"/>
</dbReference>
<evidence type="ECO:0000313" key="2">
    <source>
        <dbReference type="Proteomes" id="UP000598350"/>
    </source>
</evidence>
<dbReference type="CDD" id="cd07177">
    <property type="entry name" value="terB_like"/>
    <property type="match status" value="1"/>
</dbReference>
<dbReference type="EMBL" id="JABTCG010000002">
    <property type="protein sequence ID" value="MBD0850171.1"/>
    <property type="molecule type" value="Genomic_DNA"/>
</dbReference>
<protein>
    <submittedName>
        <fullName evidence="1">TerB family tellurite resistance protein</fullName>
    </submittedName>
</protein>
<keyword evidence="2" id="KW-1185">Reference proteome</keyword>
<sequence length="133" mass="15278">MTILEAYESGEHESKISHFAAMVTLAGIDGPINLEEQKVLKRLAFKLDVSDEEVKVILKNPRKYPLIPPYGLEERLERLHDFFKIINADHEIDAEERTMIYKYAIGLGFSSEDAKKEIEKCIVSLGNERVRQD</sequence>